<reference evidence="2" key="1">
    <citation type="submission" date="2016-10" db="EMBL/GenBank/DDBJ databases">
        <authorList>
            <person name="Varghese N."/>
            <person name="Submissions S."/>
        </authorList>
    </citation>
    <scope>NUCLEOTIDE SEQUENCE [LARGE SCALE GENOMIC DNA]</scope>
    <source>
        <strain evidence="2">DSM 43161</strain>
    </source>
</reference>
<dbReference type="SUPFAM" id="SSF56645">
    <property type="entry name" value="Acyl-CoA dehydrogenase NM domain-like"/>
    <property type="match status" value="1"/>
</dbReference>
<evidence type="ECO:0000313" key="1">
    <source>
        <dbReference type="EMBL" id="SFO03249.1"/>
    </source>
</evidence>
<dbReference type="GO" id="GO:0016627">
    <property type="term" value="F:oxidoreductase activity, acting on the CH-CH group of donors"/>
    <property type="evidence" value="ECO:0007669"/>
    <property type="project" value="InterPro"/>
</dbReference>
<sequence>MTTVSASGVHEHAAAGAEDVDAGRADVRGALRRLGGVGVFGTDEDDPTDELLASVRMLRRLASVSLATAFSAWSQRMVLEYLRCCPPPEPLTDLVAGLRAGTVPGATALAPAVADLAGTGTLPVTAVRDGAGWRLSGTVRWASNLFDDAVVVTPARTADEGRLVALFRLTDHGVTPSAPYELLGLGGTGTGGVELRDAAVGPGHVLTDDLASFMALCRPAMLLLQTALALGVADAALTAAGEQLAVVLRPDVDALGERRDDVVRRLEDLAGDRVGVHPGDLARLRLSALDIAAEAVRLESAAAGGPGYLAASATARRVREAAFLPVQAPTYVQLRREVATAG</sequence>
<organism evidence="1 2">
    <name type="scientific">Geodermatophilus obscurus</name>
    <dbReference type="NCBI Taxonomy" id="1861"/>
    <lineage>
        <taxon>Bacteria</taxon>
        <taxon>Bacillati</taxon>
        <taxon>Actinomycetota</taxon>
        <taxon>Actinomycetes</taxon>
        <taxon>Geodermatophilales</taxon>
        <taxon>Geodermatophilaceae</taxon>
        <taxon>Geodermatophilus</taxon>
    </lineage>
</organism>
<dbReference type="Gene3D" id="2.40.110.10">
    <property type="entry name" value="Butyryl-CoA Dehydrogenase, subunit A, domain 2"/>
    <property type="match status" value="1"/>
</dbReference>
<name>A0A1I5DVJ4_9ACTN</name>
<dbReference type="EMBL" id="FOWE01000002">
    <property type="protein sequence ID" value="SFO03249.1"/>
    <property type="molecule type" value="Genomic_DNA"/>
</dbReference>
<accession>A0A1I5DVJ4</accession>
<dbReference type="AlphaFoldDB" id="A0A1I5DVJ4"/>
<gene>
    <name evidence="1" type="ORF">SAMN05660359_01078</name>
</gene>
<keyword evidence="2" id="KW-1185">Reference proteome</keyword>
<dbReference type="RefSeq" id="WP_075012446.1">
    <property type="nucleotide sequence ID" value="NZ_FOWE01000002.1"/>
</dbReference>
<dbReference type="InterPro" id="IPR009100">
    <property type="entry name" value="AcylCoA_DH/oxidase_NM_dom_sf"/>
</dbReference>
<protein>
    <submittedName>
        <fullName evidence="1">Acyl-CoA dehydrogenase</fullName>
    </submittedName>
</protein>
<dbReference type="Proteomes" id="UP000183642">
    <property type="component" value="Unassembled WGS sequence"/>
</dbReference>
<evidence type="ECO:0000313" key="2">
    <source>
        <dbReference type="Proteomes" id="UP000183642"/>
    </source>
</evidence>
<dbReference type="OrthoDB" id="3258691at2"/>
<dbReference type="InterPro" id="IPR046373">
    <property type="entry name" value="Acyl-CoA_Oxase/DH_mid-dom_sf"/>
</dbReference>
<proteinExistence type="predicted"/>